<dbReference type="AlphaFoldDB" id="A0A2G9ZGW2"/>
<evidence type="ECO:0000313" key="1">
    <source>
        <dbReference type="EMBL" id="PIP31578.1"/>
    </source>
</evidence>
<reference evidence="1 2" key="1">
    <citation type="submission" date="2017-09" db="EMBL/GenBank/DDBJ databases">
        <title>Depth-based differentiation of microbial function through sediment-hosted aquifers and enrichment of novel symbionts in the deep terrestrial subsurface.</title>
        <authorList>
            <person name="Probst A.J."/>
            <person name="Ladd B."/>
            <person name="Jarett J.K."/>
            <person name="Geller-Mcgrath D.E."/>
            <person name="Sieber C.M."/>
            <person name="Emerson J.B."/>
            <person name="Anantharaman K."/>
            <person name="Thomas B.C."/>
            <person name="Malmstrom R."/>
            <person name="Stieglmeier M."/>
            <person name="Klingl A."/>
            <person name="Woyke T."/>
            <person name="Ryan C.M."/>
            <person name="Banfield J.F."/>
        </authorList>
    </citation>
    <scope>NUCLEOTIDE SEQUENCE [LARGE SCALE GENOMIC DNA]</scope>
    <source>
        <strain evidence="1">CG23_combo_of_CG06-09_8_20_14_all_37_87_8</strain>
    </source>
</reference>
<dbReference type="Proteomes" id="UP000230447">
    <property type="component" value="Unassembled WGS sequence"/>
</dbReference>
<evidence type="ECO:0000313" key="2">
    <source>
        <dbReference type="Proteomes" id="UP000230447"/>
    </source>
</evidence>
<organism evidence="1 2">
    <name type="scientific">bacterium (Candidatus Gribaldobacteria) CG23_combo_of_CG06-09_8_20_14_all_37_87_8</name>
    <dbReference type="NCBI Taxonomy" id="2014278"/>
    <lineage>
        <taxon>Bacteria</taxon>
        <taxon>Candidatus Gribaldobacteria</taxon>
    </lineage>
</organism>
<comment type="caution">
    <text evidence="1">The sequence shown here is derived from an EMBL/GenBank/DDBJ whole genome shotgun (WGS) entry which is preliminary data.</text>
</comment>
<accession>A0A2G9ZGW2</accession>
<dbReference type="EMBL" id="PCSB01000060">
    <property type="protein sequence ID" value="PIP31578.1"/>
    <property type="molecule type" value="Genomic_DNA"/>
</dbReference>
<proteinExistence type="predicted"/>
<name>A0A2G9ZGW2_9BACT</name>
<sequence>MNKTLPFTIVNNKHIRGILAPAELFSQKMLEDIIDFVELSTKSSIAESDFLVKDGNQKDSWVELSKVKKLADDVN</sequence>
<protein>
    <submittedName>
        <fullName evidence="1">Uncharacterized protein</fullName>
    </submittedName>
</protein>
<gene>
    <name evidence="1" type="ORF">COX24_02800</name>
</gene>